<evidence type="ECO:0000256" key="6">
    <source>
        <dbReference type="ARBA" id="ARBA00022840"/>
    </source>
</evidence>
<dbReference type="EC" id="2.7.11.1" evidence="1"/>
<evidence type="ECO:0000256" key="9">
    <source>
        <dbReference type="SAM" id="MobiDB-lite"/>
    </source>
</evidence>
<dbReference type="GO" id="GO:0005524">
    <property type="term" value="F:ATP binding"/>
    <property type="evidence" value="ECO:0007669"/>
    <property type="project" value="UniProtKB-KW"/>
</dbReference>
<evidence type="ECO:0000256" key="3">
    <source>
        <dbReference type="ARBA" id="ARBA00022679"/>
    </source>
</evidence>
<feature type="compositionally biased region" description="Polar residues" evidence="9">
    <location>
        <begin position="129"/>
        <end position="139"/>
    </location>
</feature>
<dbReference type="PANTHER" id="PTHR44899:SF4">
    <property type="entry name" value="SERINE_THREONINE-PROTEIN KINASE NEK1"/>
    <property type="match status" value="1"/>
</dbReference>
<gene>
    <name evidence="10" type="ORF">GW7_03032</name>
</gene>
<comment type="catalytic activity">
    <reaction evidence="7">
        <text>L-threonyl-[protein] + ATP = O-phospho-L-threonyl-[protein] + ADP + H(+)</text>
        <dbReference type="Rhea" id="RHEA:46608"/>
        <dbReference type="Rhea" id="RHEA-COMP:11060"/>
        <dbReference type="Rhea" id="RHEA-COMP:11605"/>
        <dbReference type="ChEBI" id="CHEBI:15378"/>
        <dbReference type="ChEBI" id="CHEBI:30013"/>
        <dbReference type="ChEBI" id="CHEBI:30616"/>
        <dbReference type="ChEBI" id="CHEBI:61977"/>
        <dbReference type="ChEBI" id="CHEBI:456216"/>
        <dbReference type="EC" id="2.7.11.1"/>
    </reaction>
</comment>
<keyword evidence="5 10" id="KW-0418">Kinase</keyword>
<evidence type="ECO:0000256" key="1">
    <source>
        <dbReference type="ARBA" id="ARBA00012513"/>
    </source>
</evidence>
<evidence type="ECO:0000313" key="11">
    <source>
        <dbReference type="Proteomes" id="UP000006813"/>
    </source>
</evidence>
<evidence type="ECO:0000256" key="5">
    <source>
        <dbReference type="ARBA" id="ARBA00022777"/>
    </source>
</evidence>
<sequence>MEEPDDLEAEILQEPSKKNKDESLSSIVTNVWVSEEKETKETDMEERVTIQQNEVSEDEILRNVDQLSEVTIEYGLDDSHHYKYDVDKSIQPEPFFHKVVHSEHLNIVSQVQSIQCSPEESIPLRSHSDSPPQNKNKNSLLIGLSTGLFDVNNPEMLRMCSLPDLSKLFSILMDVPTVGDVQDNLEIDEIEDQHIKEGPSSSEDIVFEEPDTDLQELQASMEQLLREQPSEEYIEEEESALNYSDVEQTANGTDLADEEDNPSSESALNEEWHSDNSDDEVTTECEYDSVFNHLEEVRLHLEQEIGLEKFFDVYEKIKAIHEDEDEDENTEIYSTVVQHILGNEHQHLYAKILRLVMADGACEEDNDE</sequence>
<protein>
    <recommendedName>
        <fullName evidence="1">non-specific serine/threonine protein kinase</fullName>
        <ecNumber evidence="1">2.7.11.1</ecNumber>
    </recommendedName>
</protein>
<keyword evidence="4" id="KW-0547">Nucleotide-binding</keyword>
<proteinExistence type="predicted"/>
<dbReference type="InParanoid" id="G5BE11"/>
<dbReference type="AlphaFoldDB" id="G5BE11"/>
<dbReference type="PANTHER" id="PTHR44899">
    <property type="entry name" value="CAMK FAMILY PROTEIN KINASE"/>
    <property type="match status" value="1"/>
</dbReference>
<keyword evidence="3" id="KW-0808">Transferase</keyword>
<keyword evidence="2" id="KW-0723">Serine/threonine-protein kinase</keyword>
<dbReference type="GO" id="GO:0004674">
    <property type="term" value="F:protein serine/threonine kinase activity"/>
    <property type="evidence" value="ECO:0007669"/>
    <property type="project" value="UniProtKB-KW"/>
</dbReference>
<organism evidence="10 11">
    <name type="scientific">Heterocephalus glaber</name>
    <name type="common">Naked mole rat</name>
    <dbReference type="NCBI Taxonomy" id="10181"/>
    <lineage>
        <taxon>Eukaryota</taxon>
        <taxon>Metazoa</taxon>
        <taxon>Chordata</taxon>
        <taxon>Craniata</taxon>
        <taxon>Vertebrata</taxon>
        <taxon>Euteleostomi</taxon>
        <taxon>Mammalia</taxon>
        <taxon>Eutheria</taxon>
        <taxon>Euarchontoglires</taxon>
        <taxon>Glires</taxon>
        <taxon>Rodentia</taxon>
        <taxon>Hystricomorpha</taxon>
        <taxon>Bathyergidae</taxon>
        <taxon>Heterocephalus</taxon>
    </lineage>
</organism>
<dbReference type="STRING" id="10181.G5BE11"/>
<feature type="region of interest" description="Disordered" evidence="9">
    <location>
        <begin position="119"/>
        <end position="139"/>
    </location>
</feature>
<feature type="region of interest" description="Disordered" evidence="9">
    <location>
        <begin position="253"/>
        <end position="279"/>
    </location>
</feature>
<feature type="compositionally biased region" description="Acidic residues" evidence="9">
    <location>
        <begin position="1"/>
        <end position="11"/>
    </location>
</feature>
<keyword evidence="6" id="KW-0067">ATP-binding</keyword>
<evidence type="ECO:0000256" key="2">
    <source>
        <dbReference type="ARBA" id="ARBA00022527"/>
    </source>
</evidence>
<accession>G5BE11</accession>
<dbReference type="Proteomes" id="UP000006813">
    <property type="component" value="Unassembled WGS sequence"/>
</dbReference>
<evidence type="ECO:0000256" key="8">
    <source>
        <dbReference type="ARBA" id="ARBA00048679"/>
    </source>
</evidence>
<evidence type="ECO:0000256" key="7">
    <source>
        <dbReference type="ARBA" id="ARBA00047899"/>
    </source>
</evidence>
<reference evidence="10 11" key="1">
    <citation type="journal article" date="2011" name="Nature">
        <title>Genome sequencing reveals insights into physiology and longevity of the naked mole rat.</title>
        <authorList>
            <person name="Kim E.B."/>
            <person name="Fang X."/>
            <person name="Fushan A.A."/>
            <person name="Huang Z."/>
            <person name="Lobanov A.V."/>
            <person name="Han L."/>
            <person name="Marino S.M."/>
            <person name="Sun X."/>
            <person name="Turanov A.A."/>
            <person name="Yang P."/>
            <person name="Yim S.H."/>
            <person name="Zhao X."/>
            <person name="Kasaikina M.V."/>
            <person name="Stoletzki N."/>
            <person name="Peng C."/>
            <person name="Polak P."/>
            <person name="Xiong Z."/>
            <person name="Kiezun A."/>
            <person name="Zhu Y."/>
            <person name="Chen Y."/>
            <person name="Kryukov G.V."/>
            <person name="Zhang Q."/>
            <person name="Peshkin L."/>
            <person name="Yang L."/>
            <person name="Bronson R.T."/>
            <person name="Buffenstein R."/>
            <person name="Wang B."/>
            <person name="Han C."/>
            <person name="Li Q."/>
            <person name="Chen L."/>
            <person name="Zhao W."/>
            <person name="Sunyaev S.R."/>
            <person name="Park T.J."/>
            <person name="Zhang G."/>
            <person name="Wang J."/>
            <person name="Gladyshev V.N."/>
        </authorList>
    </citation>
    <scope>NUCLEOTIDE SEQUENCE [LARGE SCALE GENOMIC DNA]</scope>
</reference>
<comment type="catalytic activity">
    <reaction evidence="8">
        <text>L-seryl-[protein] + ATP = O-phospho-L-seryl-[protein] + ADP + H(+)</text>
        <dbReference type="Rhea" id="RHEA:17989"/>
        <dbReference type="Rhea" id="RHEA-COMP:9863"/>
        <dbReference type="Rhea" id="RHEA-COMP:11604"/>
        <dbReference type="ChEBI" id="CHEBI:15378"/>
        <dbReference type="ChEBI" id="CHEBI:29999"/>
        <dbReference type="ChEBI" id="CHEBI:30616"/>
        <dbReference type="ChEBI" id="CHEBI:83421"/>
        <dbReference type="ChEBI" id="CHEBI:456216"/>
        <dbReference type="EC" id="2.7.11.1"/>
    </reaction>
</comment>
<evidence type="ECO:0000256" key="4">
    <source>
        <dbReference type="ARBA" id="ARBA00022741"/>
    </source>
</evidence>
<feature type="region of interest" description="Disordered" evidence="9">
    <location>
        <begin position="1"/>
        <end position="24"/>
    </location>
</feature>
<evidence type="ECO:0000313" key="10">
    <source>
        <dbReference type="EMBL" id="EHB07522.1"/>
    </source>
</evidence>
<dbReference type="EMBL" id="JH169787">
    <property type="protein sequence ID" value="EHB07522.1"/>
    <property type="molecule type" value="Genomic_DNA"/>
</dbReference>
<dbReference type="InterPro" id="IPR051131">
    <property type="entry name" value="NEK_Ser/Thr_kinase_NIMA"/>
</dbReference>
<name>G5BE11_HETGA</name>